<evidence type="ECO:0000256" key="1">
    <source>
        <dbReference type="SAM" id="MobiDB-lite"/>
    </source>
</evidence>
<keyword evidence="3" id="KW-1185">Reference proteome</keyword>
<evidence type="ECO:0000313" key="3">
    <source>
        <dbReference type="Proteomes" id="UP001501442"/>
    </source>
</evidence>
<name>A0ABP8U6M3_9ACTN</name>
<sequence>MPRLTPVEPPYDPETAQALRALGPPLALFRIFARRPERAEGIRQWGRYYMSRRSALSLRHRELVIDRTTARCGAEYEWGIHIALFADKVGLDAEQIRSLVTGTPDDACWTEPADRAVIRAVDGLYGAGDLADDQWQELIAAVGSEAAVDLLLVCGWYHAISFVARALRLPPEPGTPAFSDYRRPRPNERDSEDALTDATGQTPVL</sequence>
<dbReference type="PANTHER" id="PTHR34846:SF5">
    <property type="entry name" value="CARBOXYMUCONOLACTONE DECARBOXYLASE-LIKE DOMAIN-CONTAINING PROTEIN"/>
    <property type="match status" value="1"/>
</dbReference>
<feature type="region of interest" description="Disordered" evidence="1">
    <location>
        <begin position="174"/>
        <end position="205"/>
    </location>
</feature>
<dbReference type="InterPro" id="IPR029032">
    <property type="entry name" value="AhpD-like"/>
</dbReference>
<comment type="caution">
    <text evidence="2">The sequence shown here is derived from an EMBL/GenBank/DDBJ whole genome shotgun (WGS) entry which is preliminary data.</text>
</comment>
<dbReference type="SUPFAM" id="SSF69118">
    <property type="entry name" value="AhpD-like"/>
    <property type="match status" value="1"/>
</dbReference>
<protein>
    <submittedName>
        <fullName evidence="2">Carboxymuconolactone decarboxylase family protein</fullName>
    </submittedName>
</protein>
<accession>A0ABP8U6M3</accession>
<proteinExistence type="predicted"/>
<organism evidence="2 3">
    <name type="scientific">Actinoallomurus vinaceus</name>
    <dbReference type="NCBI Taxonomy" id="1080074"/>
    <lineage>
        <taxon>Bacteria</taxon>
        <taxon>Bacillati</taxon>
        <taxon>Actinomycetota</taxon>
        <taxon>Actinomycetes</taxon>
        <taxon>Streptosporangiales</taxon>
        <taxon>Thermomonosporaceae</taxon>
        <taxon>Actinoallomurus</taxon>
    </lineage>
</organism>
<gene>
    <name evidence="2" type="ORF">GCM10023196_020700</name>
</gene>
<dbReference type="Gene3D" id="1.20.1290.10">
    <property type="entry name" value="AhpD-like"/>
    <property type="match status" value="1"/>
</dbReference>
<evidence type="ECO:0000313" key="2">
    <source>
        <dbReference type="EMBL" id="GAA4623656.1"/>
    </source>
</evidence>
<feature type="compositionally biased region" description="Basic and acidic residues" evidence="1">
    <location>
        <begin position="180"/>
        <end position="189"/>
    </location>
</feature>
<dbReference type="Proteomes" id="UP001501442">
    <property type="component" value="Unassembled WGS sequence"/>
</dbReference>
<reference evidence="3" key="1">
    <citation type="journal article" date="2019" name="Int. J. Syst. Evol. Microbiol.">
        <title>The Global Catalogue of Microorganisms (GCM) 10K type strain sequencing project: providing services to taxonomists for standard genome sequencing and annotation.</title>
        <authorList>
            <consortium name="The Broad Institute Genomics Platform"/>
            <consortium name="The Broad Institute Genome Sequencing Center for Infectious Disease"/>
            <person name="Wu L."/>
            <person name="Ma J."/>
        </authorList>
    </citation>
    <scope>NUCLEOTIDE SEQUENCE [LARGE SCALE GENOMIC DNA]</scope>
    <source>
        <strain evidence="3">JCM 17939</strain>
    </source>
</reference>
<dbReference type="PANTHER" id="PTHR34846">
    <property type="entry name" value="4-CARBOXYMUCONOLACTONE DECARBOXYLASE FAMILY PROTEIN (AFU_ORTHOLOGUE AFUA_6G11590)"/>
    <property type="match status" value="1"/>
</dbReference>
<dbReference type="EMBL" id="BAABHK010000002">
    <property type="protein sequence ID" value="GAA4623656.1"/>
    <property type="molecule type" value="Genomic_DNA"/>
</dbReference>